<proteinExistence type="inferred from homology"/>
<evidence type="ECO:0000256" key="3">
    <source>
        <dbReference type="ARBA" id="ARBA00022801"/>
    </source>
</evidence>
<dbReference type="InterPro" id="IPR023828">
    <property type="entry name" value="Peptidase_S8_Ser-AS"/>
</dbReference>
<dbReference type="eggNOG" id="COG2931">
    <property type="taxonomic scope" value="Bacteria"/>
</dbReference>
<feature type="domain" description="Peptidase S8/S53" evidence="5">
    <location>
        <begin position="633"/>
        <end position="708"/>
    </location>
</feature>
<dbReference type="GO" id="GO:0004252">
    <property type="term" value="F:serine-type endopeptidase activity"/>
    <property type="evidence" value="ECO:0007669"/>
    <property type="project" value="InterPro"/>
</dbReference>
<dbReference type="InterPro" id="IPR050131">
    <property type="entry name" value="Peptidase_S8_subtilisin-like"/>
</dbReference>
<dbReference type="PATRIC" id="fig|1183438.3.peg.1311"/>
<dbReference type="PRINTS" id="PR00723">
    <property type="entry name" value="SUBTILISIN"/>
</dbReference>
<evidence type="ECO:0000259" key="5">
    <source>
        <dbReference type="Pfam" id="PF00082"/>
    </source>
</evidence>
<evidence type="ECO:0000256" key="2">
    <source>
        <dbReference type="ARBA" id="ARBA00022670"/>
    </source>
</evidence>
<dbReference type="GO" id="GO:0006508">
    <property type="term" value="P:proteolysis"/>
    <property type="evidence" value="ECO:0007669"/>
    <property type="project" value="UniProtKB-KW"/>
</dbReference>
<dbReference type="Gene3D" id="2.60.120.380">
    <property type="match status" value="1"/>
</dbReference>
<keyword evidence="2" id="KW-0645">Protease</keyword>
<keyword evidence="3" id="KW-0378">Hydrolase</keyword>
<evidence type="ECO:0000256" key="4">
    <source>
        <dbReference type="ARBA" id="ARBA00022825"/>
    </source>
</evidence>
<evidence type="ECO:0000256" key="1">
    <source>
        <dbReference type="ARBA" id="ARBA00011073"/>
    </source>
</evidence>
<dbReference type="HOGENOM" id="CLU_315622_0_0_3"/>
<feature type="domain" description="Peptidase C-terminal archaeal/bacterial" evidence="6">
    <location>
        <begin position="421"/>
        <end position="487"/>
    </location>
</feature>
<dbReference type="Gene3D" id="3.40.50.200">
    <property type="entry name" value="Peptidase S8/S53 domain"/>
    <property type="match status" value="1"/>
</dbReference>
<evidence type="ECO:0000313" key="7">
    <source>
        <dbReference type="EMBL" id="AGY57577.1"/>
    </source>
</evidence>
<dbReference type="KEGG" id="glj:GKIL_1331"/>
<dbReference type="STRING" id="1183438.GKIL_1331"/>
<dbReference type="EMBL" id="CP003587">
    <property type="protein sequence ID" value="AGY57577.1"/>
    <property type="molecule type" value="Genomic_DNA"/>
</dbReference>
<sequence length="929" mass="96364">MKRQLIQLCVPSLAGSVTLSTVLGFGLIVTPALARPDVPANLGNGLASLVRQANTNGGTLNRSALRPGIDNSRIAVFDSQNRVLVQILLSGRKPLQDVQRTLQTRKEFQALRIGAVSDRYRKGVIEAYVPLEKVAQLARLPEVAAVHLVPRPVAEVGLTTSQGVVQHRVDQLPAGSDGTGITVAALSDSYDTATQTLSGQPLTIHAAEDIASGDLPGPGNPLGNTQPVVVIQDGTGFDEGRGMLQIIHDLAPKANLCFATANGGQTTFANNIRALADPNGPCKANVIVDDIIYLDEPFFADGIVAQAVDEVAAQGIPYFSSAGNRPSTQAYFSNLRLVPGDASSLTGTNIKLTGVDPALYAGGFHNFKASGGTDIAQTISISSSGGTLVFQWDDPYDTVPPQLGATLLDTSGTITTAQPVASFPLTATAGQGVSITADGVPTGSVDLVLTIIDPSGNTVTSIDTGTSPETFTGILPVSGTYTIQVSGFQGATGPFTLVANEAIGLKPVTSDFNLLFFDSQGNFVGAQADNNIVNLRPIEIASISGLTSLQLVIARANTPAATPTPASKLRYVWFTSGAPQEYYSYRYPVTYGHNSAKGANGTAAYGVFTPYIPESFTSPGPSIIYFDPSGNRLPRPEIRQKPDIAAADNVNTTFFGFDDTRDPDTFPNFSGTSAAAPHATAIAALLLQKNGGPTSLTPTQVRTILQKSPFLHDLDPYFASGKLTVDGTRVFINVAADANSTSQFDTRVFRVAVGGTGSVSSILFDGTNGNPTEIVPGIAFDQRTSATNPPGFPFTVGITQGLSASDIAGVLGPTAPPPAVAGQSNTLTVSITPGVFTKGKLFTFGIDRDEQQTAFVPPSTAGGNSADLFGSGVLIPQGTIATGGVSFTVTTGSGQTGTGTFVNNIGSGYTSLDGYGFINAENALNQPKP</sequence>
<dbReference type="RefSeq" id="WP_023172670.1">
    <property type="nucleotide sequence ID" value="NC_022600.1"/>
</dbReference>
<dbReference type="PANTHER" id="PTHR43806:SF11">
    <property type="entry name" value="CEREVISIN-RELATED"/>
    <property type="match status" value="1"/>
</dbReference>
<dbReference type="eggNOG" id="COG1404">
    <property type="taxonomic scope" value="Bacteria"/>
</dbReference>
<name>U5QF38_GLOK1</name>
<dbReference type="AlphaFoldDB" id="U5QF38"/>
<dbReference type="Proteomes" id="UP000017396">
    <property type="component" value="Chromosome"/>
</dbReference>
<dbReference type="Pfam" id="PF04151">
    <property type="entry name" value="PPC"/>
    <property type="match status" value="1"/>
</dbReference>
<comment type="similarity">
    <text evidence="1">Belongs to the peptidase S8 family.</text>
</comment>
<dbReference type="PROSITE" id="PS00138">
    <property type="entry name" value="SUBTILASE_SER"/>
    <property type="match status" value="1"/>
</dbReference>
<protein>
    <submittedName>
        <fullName evidence="7">Uncharacterized protein</fullName>
    </submittedName>
</protein>
<keyword evidence="8" id="KW-1185">Reference proteome</keyword>
<dbReference type="InterPro" id="IPR015500">
    <property type="entry name" value="Peptidase_S8_subtilisin-rel"/>
</dbReference>
<gene>
    <name evidence="7" type="ORF">GKIL_1331</name>
</gene>
<dbReference type="Pfam" id="PF00082">
    <property type="entry name" value="Peptidase_S8"/>
    <property type="match status" value="1"/>
</dbReference>
<dbReference type="PANTHER" id="PTHR43806">
    <property type="entry name" value="PEPTIDASE S8"/>
    <property type="match status" value="1"/>
</dbReference>
<evidence type="ECO:0000259" key="6">
    <source>
        <dbReference type="Pfam" id="PF04151"/>
    </source>
</evidence>
<dbReference type="InterPro" id="IPR007280">
    <property type="entry name" value="Peptidase_C_arc/bac"/>
</dbReference>
<dbReference type="OrthoDB" id="9813435at2"/>
<dbReference type="SUPFAM" id="SSF52743">
    <property type="entry name" value="Subtilisin-like"/>
    <property type="match status" value="1"/>
</dbReference>
<accession>U5QF38</accession>
<dbReference type="InterPro" id="IPR000209">
    <property type="entry name" value="Peptidase_S8/S53_dom"/>
</dbReference>
<keyword evidence="4" id="KW-0720">Serine protease</keyword>
<dbReference type="InterPro" id="IPR036852">
    <property type="entry name" value="Peptidase_S8/S53_dom_sf"/>
</dbReference>
<organism evidence="7 8">
    <name type="scientific">Gloeobacter kilaueensis (strain ATCC BAA-2537 / CCAP 1431/1 / ULC 316 / JS1)</name>
    <dbReference type="NCBI Taxonomy" id="1183438"/>
    <lineage>
        <taxon>Bacteria</taxon>
        <taxon>Bacillati</taxon>
        <taxon>Cyanobacteriota</taxon>
        <taxon>Cyanophyceae</taxon>
        <taxon>Gloeobacterales</taxon>
        <taxon>Gloeobacteraceae</taxon>
        <taxon>Gloeobacter</taxon>
    </lineage>
</organism>
<reference evidence="7 8" key="1">
    <citation type="journal article" date="2013" name="PLoS ONE">
        <title>Cultivation and Complete Genome Sequencing of Gloeobacter kilaueensis sp. nov., from a Lava Cave in Kilauea Caldera, Hawai'i.</title>
        <authorList>
            <person name="Saw J.H."/>
            <person name="Schatz M."/>
            <person name="Brown M.V."/>
            <person name="Kunkel D.D."/>
            <person name="Foster J.S."/>
            <person name="Shick H."/>
            <person name="Christensen S."/>
            <person name="Hou S."/>
            <person name="Wan X."/>
            <person name="Donachie S.P."/>
        </authorList>
    </citation>
    <scope>NUCLEOTIDE SEQUENCE [LARGE SCALE GENOMIC DNA]</scope>
    <source>
        <strain evidence="8">JS</strain>
    </source>
</reference>
<evidence type="ECO:0000313" key="8">
    <source>
        <dbReference type="Proteomes" id="UP000017396"/>
    </source>
</evidence>